<dbReference type="InterPro" id="IPR041457">
    <property type="entry name" value="CxC2_KDZ-assoc"/>
</dbReference>
<dbReference type="InterPro" id="IPR040521">
    <property type="entry name" value="KDZ"/>
</dbReference>
<evidence type="ECO:0000313" key="3">
    <source>
        <dbReference type="EMBL" id="PPR05446.1"/>
    </source>
</evidence>
<sequence>MANSNRQRRAQEGGAVSISIPFAGDDFNTIQATEAEVVRKSKSNNPSTGIVKTANDAPIVISDDAWASASSWSALDSTEFALDPANSAWYDEELQRGVMDEPRPPNLVSAGKKKKKRSDVSTKPNVVWKHLYLSSYLDEILRHSGRGDFVAESCNDCVALKRPQIGKAEYRCSSECFLQDLTCKDCCVRRHKRLPLHRIQKWNGTTFESVSLKSLGLRVQLGHASMKCTVPLVCHSNMTVLHTNGMHEVCFEYCSCGKGTPIHIQLLRRRFYPATQLVIKTCATFELLRLLHKISLTTKCGMYDLYRALEKVTNSTGVGKPKSLYRTLYRMFLQWCHLHMMKWAGRAHDPGGPNATKPGGLGVVCPSCPWIGINLPEGWDKVPPGKQFLYMLFTAMDANFRLKNQLVSSYKQDPGLGAGLAYMVPPQEHDAYALKNATQDDVSSCVGFQAIAQANTRFSKGLRYTGVGAVICARSEMVLPLGVGNLQKGERFCNMDYIFVSGIRNFLDLTVILISYDIACQWFINFRSRIAQPNWPENLKRPDGIKLVPAIPKLHEPMHKQDNHQGYSLNHVKGAGNTDGEGLERIWGPHNAVGKVTQGASPGTRLLIIDIHFGWWNWLKYIGLGLMLFHRYRAAVATRNIQREAHDSFTKNIKAEVVASWTNMCETWDEDESVPKQAKNPFDTEGTSMTEAQVQKELDEEENSRVKNGRIARSDTPPHAFVTMALNIENTQRQLLSQIKSKALPLEGKKSLRDQRLRLSEAIKAWELLVSIYMPGLLRYKATLKDQSNDPEKPETHRIWLPSYFSPAERVWVCVEELPGIEEKLRTSHCYDSLNELRNSLRIKDRLVNWKNRNIRGQRDGTRSRAIIDRIHQRARQAAQKYRVSRQAKLALSGAGEWEKNLRLLREVDIRTYREPEPLPLATARPGTVTSEVQSSSDSAAEDSNMDVDKADPAPFFSGEDPHAQPTRERTQKDGTGESRKVLSWIWLMEKEEGMDKSADPDTVSDPAEDTILRSEWAKSRSRVNRAIEEVDLLKEEMRRILEFLDWKSKWWLSVSSSRSGEAALQEGLLAYATSQASLQKKLSRDFQALWMSSLDEKPRMKFPGAIFEIPGEKNPAKPWEKVSSGNVGVLGQGMSDGPSAAEKDIGIQKDEEQHSEEEDDEDDEEEDDED</sequence>
<feature type="compositionally biased region" description="Acidic residues" evidence="1">
    <location>
        <begin position="1154"/>
        <end position="1171"/>
    </location>
</feature>
<feature type="compositionally biased region" description="Basic and acidic residues" evidence="1">
    <location>
        <begin position="960"/>
        <end position="978"/>
    </location>
</feature>
<accession>A0A409YR21</accession>
<evidence type="ECO:0000313" key="4">
    <source>
        <dbReference type="Proteomes" id="UP000284842"/>
    </source>
</evidence>
<dbReference type="Pfam" id="PF18758">
    <property type="entry name" value="KDZ"/>
    <property type="match status" value="1"/>
</dbReference>
<proteinExistence type="predicted"/>
<feature type="region of interest" description="Disordered" evidence="1">
    <location>
        <begin position="672"/>
        <end position="713"/>
    </location>
</feature>
<feature type="compositionally biased region" description="Polar residues" evidence="1">
    <location>
        <begin position="928"/>
        <end position="939"/>
    </location>
</feature>
<feature type="region of interest" description="Disordered" evidence="1">
    <location>
        <begin position="100"/>
        <end position="119"/>
    </location>
</feature>
<dbReference type="Proteomes" id="UP000284842">
    <property type="component" value="Unassembled WGS sequence"/>
</dbReference>
<dbReference type="STRING" id="181874.A0A409YR21"/>
<evidence type="ECO:0000256" key="1">
    <source>
        <dbReference type="SAM" id="MobiDB-lite"/>
    </source>
</evidence>
<dbReference type="InParanoid" id="A0A409YR21"/>
<evidence type="ECO:0000259" key="2">
    <source>
        <dbReference type="Pfam" id="PF18803"/>
    </source>
</evidence>
<organism evidence="3 4">
    <name type="scientific">Panaeolus cyanescens</name>
    <dbReference type="NCBI Taxonomy" id="181874"/>
    <lineage>
        <taxon>Eukaryota</taxon>
        <taxon>Fungi</taxon>
        <taxon>Dikarya</taxon>
        <taxon>Basidiomycota</taxon>
        <taxon>Agaricomycotina</taxon>
        <taxon>Agaricomycetes</taxon>
        <taxon>Agaricomycetidae</taxon>
        <taxon>Agaricales</taxon>
        <taxon>Agaricineae</taxon>
        <taxon>Galeropsidaceae</taxon>
        <taxon>Panaeolus</taxon>
    </lineage>
</organism>
<feature type="non-terminal residue" evidence="3">
    <location>
        <position position="1171"/>
    </location>
</feature>
<name>A0A409YR21_9AGAR</name>
<reference evidence="3 4" key="1">
    <citation type="journal article" date="2018" name="Evol. Lett.">
        <title>Horizontal gene cluster transfer increased hallucinogenic mushroom diversity.</title>
        <authorList>
            <person name="Reynolds H.T."/>
            <person name="Vijayakumar V."/>
            <person name="Gluck-Thaler E."/>
            <person name="Korotkin H.B."/>
            <person name="Matheny P.B."/>
            <person name="Slot J.C."/>
        </authorList>
    </citation>
    <scope>NUCLEOTIDE SEQUENCE [LARGE SCALE GENOMIC DNA]</scope>
    <source>
        <strain evidence="3 4">2629</strain>
    </source>
</reference>
<dbReference type="EMBL" id="NHTK01000810">
    <property type="protein sequence ID" value="PPR05446.1"/>
    <property type="molecule type" value="Genomic_DNA"/>
</dbReference>
<feature type="domain" description="CxC2-like cysteine cluster KDZ transposase-associated" evidence="2">
    <location>
        <begin position="212"/>
        <end position="317"/>
    </location>
</feature>
<protein>
    <recommendedName>
        <fullName evidence="2">CxC2-like cysteine cluster KDZ transposase-associated domain-containing protein</fullName>
    </recommendedName>
</protein>
<gene>
    <name evidence="3" type="ORF">CVT24_007945</name>
</gene>
<keyword evidence="4" id="KW-1185">Reference proteome</keyword>
<feature type="region of interest" description="Disordered" evidence="1">
    <location>
        <begin position="1113"/>
        <end position="1171"/>
    </location>
</feature>
<dbReference type="Pfam" id="PF18803">
    <property type="entry name" value="CxC2"/>
    <property type="match status" value="1"/>
</dbReference>
<feature type="compositionally biased region" description="Basic and acidic residues" evidence="1">
    <location>
        <begin position="1142"/>
        <end position="1153"/>
    </location>
</feature>
<comment type="caution">
    <text evidence="3">The sequence shown here is derived from an EMBL/GenBank/DDBJ whole genome shotgun (WGS) entry which is preliminary data.</text>
</comment>
<dbReference type="OrthoDB" id="2804062at2759"/>
<dbReference type="AlphaFoldDB" id="A0A409YR21"/>
<feature type="region of interest" description="Disordered" evidence="1">
    <location>
        <begin position="919"/>
        <end position="978"/>
    </location>
</feature>